<proteinExistence type="inferred from homology"/>
<comment type="similarity">
    <text evidence="2">Belongs to the cyclic nucleotide-gated cation channel (TC 1.A.1.5) family.</text>
</comment>
<keyword evidence="6" id="KW-0406">Ion transport</keyword>
<feature type="transmembrane region" description="Helical" evidence="10">
    <location>
        <begin position="305"/>
        <end position="325"/>
    </location>
</feature>
<evidence type="ECO:0000313" key="13">
    <source>
        <dbReference type="Proteomes" id="UP000032180"/>
    </source>
</evidence>
<evidence type="ECO:0000313" key="12">
    <source>
        <dbReference type="EnsemblPlants" id="LPERR06G14000.2"/>
    </source>
</evidence>
<dbReference type="CDD" id="cd00038">
    <property type="entry name" value="CAP_ED"/>
    <property type="match status" value="1"/>
</dbReference>
<dbReference type="Pfam" id="PF00520">
    <property type="entry name" value="Ion_trans"/>
    <property type="match status" value="1"/>
</dbReference>
<dbReference type="InterPro" id="IPR005821">
    <property type="entry name" value="Ion_trans_dom"/>
</dbReference>
<dbReference type="Gene3D" id="1.10.287.630">
    <property type="entry name" value="Helix hairpin bin"/>
    <property type="match status" value="1"/>
</dbReference>
<evidence type="ECO:0000256" key="6">
    <source>
        <dbReference type="ARBA" id="ARBA00023065"/>
    </source>
</evidence>
<accession>A0A0D9WQU5</accession>
<dbReference type="PANTHER" id="PTHR45651">
    <property type="entry name" value="CYCLIC NUCLEOTIDE-GATED ION CHANNEL 15-RELATED-RELATED"/>
    <property type="match status" value="1"/>
</dbReference>
<feature type="transmembrane region" description="Helical" evidence="10">
    <location>
        <begin position="60"/>
        <end position="80"/>
    </location>
</feature>
<evidence type="ECO:0000256" key="1">
    <source>
        <dbReference type="ARBA" id="ARBA00004127"/>
    </source>
</evidence>
<sequence>MSPRRHNVLSSLKEKIDGIFAFLGSLVNSETLKRSVWHERKLTTRTLHPQGPFLQSWNKIFVLSCIFAVSVDPLFFYIPFQTGYIASSPTTFGRGVLVEDRYAIAKRYLSTYFLIDVFAVLPLPQVVILVVLPTLRGSEVAKAKNILMLMVICQYVPRLIRIRPLYLQITRSAGVITETPWAGAVLNLLIYMLASHVLGAFWYLLSVERKDACWRDKCRTSNSTDCNLTYLYCGDKQNTFLKDVCLPINSTDIDPYFGIYVPALKNVSQSTNFFAKLFYCVWWGLQNLSSLGQNLKTGTYAWENLFAVFVSISGLVLFALLIGNVQTYLQSAHLREEEMRVKSRDTDQWMSYRLLPENLKERIRHHEKYRWHQTSGVDEEVLLMNLPKDLRRAIKRHLCLSLLMRVPMFENMDDQLLNAMCDRLKPVLYTEGSCIIREEDPVNEMLFIMRGDLMSMTTNGGRTGFFNSDVLKGGDFCGEELLTWALDPTSVSSLPSSTRTVKTISEVEAFALRAEDLKFVATQFRRLQSKQLQHTFRFYSQHWRTWAACFIQAAWHRYCRKKIEDSLREKEKRLQFAIVNDGATSLSFGAAIYASRFAGNMMRILRRNATRKARLQERVPARLLQKPAEPNFSAEE</sequence>
<feature type="transmembrane region" description="Helical" evidence="10">
    <location>
        <begin position="147"/>
        <end position="169"/>
    </location>
</feature>
<keyword evidence="5 10" id="KW-1133">Transmembrane helix</keyword>
<evidence type="ECO:0000256" key="3">
    <source>
        <dbReference type="ARBA" id="ARBA00022448"/>
    </source>
</evidence>
<dbReference type="SMART" id="SM00100">
    <property type="entry name" value="cNMP"/>
    <property type="match status" value="1"/>
</dbReference>
<dbReference type="Gramene" id="LPERR06G14000.2">
    <property type="protein sequence ID" value="LPERR06G14000.2"/>
    <property type="gene ID" value="LPERR06G14000"/>
</dbReference>
<keyword evidence="13" id="KW-1185">Reference proteome</keyword>
<evidence type="ECO:0000256" key="8">
    <source>
        <dbReference type="ARBA" id="ARBA00023286"/>
    </source>
</evidence>
<keyword evidence="8" id="KW-1071">Ligand-gated ion channel</keyword>
<name>A0A0D9WQU5_9ORYZ</name>
<dbReference type="GO" id="GO:0016020">
    <property type="term" value="C:membrane"/>
    <property type="evidence" value="ECO:0007669"/>
    <property type="project" value="InterPro"/>
</dbReference>
<evidence type="ECO:0000256" key="4">
    <source>
        <dbReference type="ARBA" id="ARBA00022692"/>
    </source>
</evidence>
<protein>
    <recommendedName>
        <fullName evidence="11">Cyclic nucleotide-binding domain-containing protein</fullName>
    </recommendedName>
</protein>
<dbReference type="GO" id="GO:0005216">
    <property type="term" value="F:monoatomic ion channel activity"/>
    <property type="evidence" value="ECO:0007669"/>
    <property type="project" value="InterPro"/>
</dbReference>
<dbReference type="EnsemblPlants" id="LPERR06G14000.2">
    <property type="protein sequence ID" value="LPERR06G14000.2"/>
    <property type="gene ID" value="LPERR06G14000"/>
</dbReference>
<dbReference type="AlphaFoldDB" id="A0A0D9WQU5"/>
<keyword evidence="4 10" id="KW-0812">Transmembrane</keyword>
<dbReference type="SUPFAM" id="SSF51206">
    <property type="entry name" value="cAMP-binding domain-like"/>
    <property type="match status" value="1"/>
</dbReference>
<feature type="domain" description="Cyclic nucleotide-binding" evidence="11">
    <location>
        <begin position="408"/>
        <end position="492"/>
    </location>
</feature>
<evidence type="ECO:0000259" key="11">
    <source>
        <dbReference type="PROSITE" id="PS50042"/>
    </source>
</evidence>
<feature type="transmembrane region" description="Helical" evidence="10">
    <location>
        <begin position="181"/>
        <end position="205"/>
    </location>
</feature>
<dbReference type="PANTHER" id="PTHR45651:SF61">
    <property type="entry name" value="OS06G0527100 PROTEIN"/>
    <property type="match status" value="1"/>
</dbReference>
<dbReference type="GO" id="GO:0012505">
    <property type="term" value="C:endomembrane system"/>
    <property type="evidence" value="ECO:0007669"/>
    <property type="project" value="UniProtKB-SubCell"/>
</dbReference>
<comment type="subcellular location">
    <subcellularLocation>
        <location evidence="1">Endomembrane system</location>
        <topology evidence="1">Multi-pass membrane protein</topology>
    </subcellularLocation>
</comment>
<dbReference type="Proteomes" id="UP000032180">
    <property type="component" value="Chromosome 6"/>
</dbReference>
<evidence type="ECO:0000256" key="10">
    <source>
        <dbReference type="SAM" id="Phobius"/>
    </source>
</evidence>
<dbReference type="InterPro" id="IPR018490">
    <property type="entry name" value="cNMP-bd_dom_sf"/>
</dbReference>
<evidence type="ECO:0000256" key="7">
    <source>
        <dbReference type="ARBA" id="ARBA00023136"/>
    </source>
</evidence>
<reference evidence="13" key="2">
    <citation type="submission" date="2013-12" db="EMBL/GenBank/DDBJ databases">
        <authorList>
            <person name="Yu Y."/>
            <person name="Lee S."/>
            <person name="de Baynast K."/>
            <person name="Wissotski M."/>
            <person name="Liu L."/>
            <person name="Talag J."/>
            <person name="Goicoechea J."/>
            <person name="Angelova A."/>
            <person name="Jetty R."/>
            <person name="Kudrna D."/>
            <person name="Golser W."/>
            <person name="Rivera L."/>
            <person name="Zhang J."/>
            <person name="Wing R."/>
        </authorList>
    </citation>
    <scope>NUCLEOTIDE SEQUENCE</scope>
</reference>
<dbReference type="FunFam" id="2.60.120.10:FF:000024">
    <property type="entry name" value="Cyclic nucleotide-gated ion channel 1"/>
    <property type="match status" value="1"/>
</dbReference>
<feature type="transmembrane region" description="Helical" evidence="10">
    <location>
        <begin position="112"/>
        <end position="135"/>
    </location>
</feature>
<evidence type="ECO:0000256" key="2">
    <source>
        <dbReference type="ARBA" id="ARBA00010486"/>
    </source>
</evidence>
<evidence type="ECO:0000256" key="9">
    <source>
        <dbReference type="ARBA" id="ARBA00023303"/>
    </source>
</evidence>
<dbReference type="SUPFAM" id="SSF81324">
    <property type="entry name" value="Voltage-gated potassium channels"/>
    <property type="match status" value="1"/>
</dbReference>
<organism evidence="12 13">
    <name type="scientific">Leersia perrieri</name>
    <dbReference type="NCBI Taxonomy" id="77586"/>
    <lineage>
        <taxon>Eukaryota</taxon>
        <taxon>Viridiplantae</taxon>
        <taxon>Streptophyta</taxon>
        <taxon>Embryophyta</taxon>
        <taxon>Tracheophyta</taxon>
        <taxon>Spermatophyta</taxon>
        <taxon>Magnoliopsida</taxon>
        <taxon>Liliopsida</taxon>
        <taxon>Poales</taxon>
        <taxon>Poaceae</taxon>
        <taxon>BOP clade</taxon>
        <taxon>Oryzoideae</taxon>
        <taxon>Oryzeae</taxon>
        <taxon>Oryzinae</taxon>
        <taxon>Leersia</taxon>
    </lineage>
</organism>
<dbReference type="InterPro" id="IPR000595">
    <property type="entry name" value="cNMP-bd_dom"/>
</dbReference>
<evidence type="ECO:0000256" key="5">
    <source>
        <dbReference type="ARBA" id="ARBA00022989"/>
    </source>
</evidence>
<dbReference type="Gene3D" id="2.60.120.10">
    <property type="entry name" value="Jelly Rolls"/>
    <property type="match status" value="1"/>
</dbReference>
<reference evidence="12 13" key="1">
    <citation type="submission" date="2012-08" db="EMBL/GenBank/DDBJ databases">
        <title>Oryza genome evolution.</title>
        <authorList>
            <person name="Wing R.A."/>
        </authorList>
    </citation>
    <scope>NUCLEOTIDE SEQUENCE</scope>
</reference>
<dbReference type="HOGENOM" id="CLU_013069_3_0_1"/>
<dbReference type="InterPro" id="IPR014710">
    <property type="entry name" value="RmlC-like_jellyroll"/>
</dbReference>
<reference evidence="12" key="3">
    <citation type="submission" date="2015-04" db="UniProtKB">
        <authorList>
            <consortium name="EnsemblPlants"/>
        </authorList>
    </citation>
    <scope>IDENTIFICATION</scope>
</reference>
<keyword evidence="9" id="KW-0407">Ion channel</keyword>
<dbReference type="Gene3D" id="1.10.287.70">
    <property type="match status" value="1"/>
</dbReference>
<dbReference type="PROSITE" id="PS50042">
    <property type="entry name" value="CNMP_BINDING_3"/>
    <property type="match status" value="1"/>
</dbReference>
<keyword evidence="7 10" id="KW-0472">Membrane</keyword>
<keyword evidence="3" id="KW-0813">Transport</keyword>